<evidence type="ECO:0000313" key="7">
    <source>
        <dbReference type="EMBL" id="PNY26330.1"/>
    </source>
</evidence>
<feature type="transmembrane region" description="Helical" evidence="6">
    <location>
        <begin position="115"/>
        <end position="141"/>
    </location>
</feature>
<dbReference type="Pfam" id="PF04172">
    <property type="entry name" value="LrgB"/>
    <property type="match status" value="1"/>
</dbReference>
<feature type="transmembrane region" description="Helical" evidence="6">
    <location>
        <begin position="85"/>
        <end position="103"/>
    </location>
</feature>
<proteinExistence type="predicted"/>
<evidence type="ECO:0000256" key="3">
    <source>
        <dbReference type="ARBA" id="ARBA00022989"/>
    </source>
</evidence>
<keyword evidence="4 6" id="KW-0472">Membrane</keyword>
<dbReference type="GO" id="GO:0016020">
    <property type="term" value="C:membrane"/>
    <property type="evidence" value="ECO:0007669"/>
    <property type="project" value="UniProtKB-SubCell"/>
</dbReference>
<protein>
    <recommendedName>
        <fullName evidence="9">LrgB-like protein</fullName>
    </recommendedName>
</protein>
<reference evidence="7 8" key="1">
    <citation type="submission" date="2017-08" db="EMBL/GenBank/DDBJ databases">
        <title>Harnessing the power of phylogenomics to disentangle the directionality and signatures of interkingdom host jumping in the parasitic fungal genus Tolypocladium.</title>
        <authorList>
            <person name="Quandt C.A."/>
            <person name="Patterson W."/>
            <person name="Spatafora J.W."/>
        </authorList>
    </citation>
    <scope>NUCLEOTIDE SEQUENCE [LARGE SCALE GENOMIC DNA]</scope>
    <source>
        <strain evidence="7 8">CBS 113982</strain>
    </source>
</reference>
<evidence type="ECO:0000256" key="6">
    <source>
        <dbReference type="SAM" id="Phobius"/>
    </source>
</evidence>
<evidence type="ECO:0000313" key="8">
    <source>
        <dbReference type="Proteomes" id="UP000236621"/>
    </source>
</evidence>
<feature type="region of interest" description="Disordered" evidence="5">
    <location>
        <begin position="466"/>
        <end position="493"/>
    </location>
</feature>
<keyword evidence="3 6" id="KW-1133">Transmembrane helix</keyword>
<sequence>MAISTIWRKRWLDSLLLVVDLLWLVIIYLASELAIWGLSRALAMAGLEFFASILGMLLVFSSMTVAGRLCRSYDKFYNEQIRSNVINFINAHLGVGFAIPIVMMNRNDGLDGGQIARILGTFVLTNVVSWTAVFLLPLLVLTGIRTLQSWAAWHSPAFPRQPNQATVALCYGIRSSRLGSDSWPTSPETDESLYPSQPTSLETEPAGTRSRESPTWNVFAANCPSLLALCGIFALGLPVALGTKDERLLDGLVMLFIWITAVRLQRAFRDSSLLRFTTQVKGVLATLANPVLATTLLMVAYTRGKAAAIRGRSLSQVLATFSSGTPLYALWTSSITRIPISGNPSGWFGAGDAALSLLECGILTWGFKLYECRSQLFTLAGVLTVVFSVAAAAGNVFLSVMVGRAIGLDGPKALAFAARCTTLALARPAIHSVGGNAMVNATLVVGNGILGQLMYPFVLDKLGVRPAPRSESDRGVSSSETLVEMENSAQPSRDKMEEILWQEDDGQGDGALTVAAGVAIGVNGAAMGVSYLYETKSRAAPYAALSMTIFGVMTVVFTTVDPFKSFVMRVASS</sequence>
<gene>
    <name evidence="7" type="ORF">TCAP_03736</name>
</gene>
<feature type="region of interest" description="Disordered" evidence="5">
    <location>
        <begin position="179"/>
        <end position="211"/>
    </location>
</feature>
<evidence type="ECO:0000256" key="4">
    <source>
        <dbReference type="ARBA" id="ARBA00023136"/>
    </source>
</evidence>
<comment type="caution">
    <text evidence="7">The sequence shown here is derived from an EMBL/GenBank/DDBJ whole genome shotgun (WGS) entry which is preliminary data.</text>
</comment>
<feature type="compositionally biased region" description="Polar residues" evidence="5">
    <location>
        <begin position="475"/>
        <end position="491"/>
    </location>
</feature>
<dbReference type="PANTHER" id="PTHR30249">
    <property type="entry name" value="PUTATIVE SEROTONIN TRANSPORTER"/>
    <property type="match status" value="1"/>
</dbReference>
<feature type="transmembrane region" description="Helical" evidence="6">
    <location>
        <begin position="379"/>
        <end position="402"/>
    </location>
</feature>
<feature type="transmembrane region" description="Helical" evidence="6">
    <location>
        <begin position="539"/>
        <end position="560"/>
    </location>
</feature>
<accession>A0A2K3QFL5</accession>
<dbReference type="Proteomes" id="UP000236621">
    <property type="component" value="Unassembled WGS sequence"/>
</dbReference>
<dbReference type="PANTHER" id="PTHR30249:SF0">
    <property type="entry name" value="PLASTIDAL GLYCOLATE_GLYCERATE TRANSLOCATOR 1, CHLOROPLASTIC"/>
    <property type="match status" value="1"/>
</dbReference>
<feature type="transmembrane region" description="Helical" evidence="6">
    <location>
        <begin position="511"/>
        <end position="533"/>
    </location>
</feature>
<dbReference type="OrthoDB" id="2502820at2759"/>
<dbReference type="InterPro" id="IPR007300">
    <property type="entry name" value="CidB/LrgB"/>
</dbReference>
<evidence type="ECO:0000256" key="1">
    <source>
        <dbReference type="ARBA" id="ARBA00004141"/>
    </source>
</evidence>
<organism evidence="7 8">
    <name type="scientific">Tolypocladium capitatum</name>
    <dbReference type="NCBI Taxonomy" id="45235"/>
    <lineage>
        <taxon>Eukaryota</taxon>
        <taxon>Fungi</taxon>
        <taxon>Dikarya</taxon>
        <taxon>Ascomycota</taxon>
        <taxon>Pezizomycotina</taxon>
        <taxon>Sordariomycetes</taxon>
        <taxon>Hypocreomycetidae</taxon>
        <taxon>Hypocreales</taxon>
        <taxon>Ophiocordycipitaceae</taxon>
        <taxon>Tolypocladium</taxon>
    </lineage>
</organism>
<feature type="transmembrane region" description="Helical" evidence="6">
    <location>
        <begin position="314"/>
        <end position="335"/>
    </location>
</feature>
<evidence type="ECO:0000256" key="5">
    <source>
        <dbReference type="SAM" id="MobiDB-lite"/>
    </source>
</evidence>
<feature type="transmembrane region" description="Helical" evidence="6">
    <location>
        <begin position="284"/>
        <end position="302"/>
    </location>
</feature>
<keyword evidence="2 6" id="KW-0812">Transmembrane</keyword>
<feature type="transmembrane region" description="Helical" evidence="6">
    <location>
        <begin position="12"/>
        <end position="30"/>
    </location>
</feature>
<name>A0A2K3QFL5_9HYPO</name>
<feature type="transmembrane region" description="Helical" evidence="6">
    <location>
        <begin position="219"/>
        <end position="241"/>
    </location>
</feature>
<evidence type="ECO:0008006" key="9">
    <source>
        <dbReference type="Google" id="ProtNLM"/>
    </source>
</evidence>
<dbReference type="AlphaFoldDB" id="A0A2K3QFL5"/>
<comment type="subcellular location">
    <subcellularLocation>
        <location evidence="1">Membrane</location>
        <topology evidence="1">Multi-pass membrane protein</topology>
    </subcellularLocation>
</comment>
<evidence type="ECO:0000256" key="2">
    <source>
        <dbReference type="ARBA" id="ARBA00022692"/>
    </source>
</evidence>
<dbReference type="EMBL" id="NRSZ01000568">
    <property type="protein sequence ID" value="PNY26330.1"/>
    <property type="molecule type" value="Genomic_DNA"/>
</dbReference>
<keyword evidence="8" id="KW-1185">Reference proteome</keyword>
<feature type="transmembrane region" description="Helical" evidence="6">
    <location>
        <begin position="42"/>
        <end position="65"/>
    </location>
</feature>